<dbReference type="PANTHER" id="PTHR14776:SF1">
    <property type="entry name" value="CADHERIN-LIKE AND PC-ESTERASE DOMAIN-CONTAINING PROTEIN 1"/>
    <property type="match status" value="1"/>
</dbReference>
<dbReference type="AlphaFoldDB" id="A0A8T0D4Z4"/>
<comment type="caution">
    <text evidence="1">The sequence shown here is derived from an EMBL/GenBank/DDBJ whole genome shotgun (WGS) entry which is preliminary data.</text>
</comment>
<dbReference type="Proteomes" id="UP000699462">
    <property type="component" value="Unassembled WGS sequence"/>
</dbReference>
<sequence>DDDVFSAVFSILDDLRNSIWVLPCVDCTNSSTCHWNESMWLSTVPQETCLYDVTQEEQRKQNLSKYLSNKVLMFVGDSTLRDLMFALVEHLNGSLGFSDQSHGQLYVSHTGSTNTRFAYFPRFDMEPQLQPTFMQRVNSLFELSPFTEEALLVVGGAQWLKIPMLDDLARFLKTRYEPPT</sequence>
<feature type="non-terminal residue" evidence="1">
    <location>
        <position position="1"/>
    </location>
</feature>
<evidence type="ECO:0000313" key="2">
    <source>
        <dbReference type="Proteomes" id="UP000699462"/>
    </source>
</evidence>
<proteinExistence type="predicted"/>
<name>A0A8T0D4Z4_9TREM</name>
<dbReference type="PANTHER" id="PTHR14776">
    <property type="entry name" value="CADHERIN-LIKE AND PC-ESTERASE DOMAIN-CONTAINING PROTEIN 1"/>
    <property type="match status" value="1"/>
</dbReference>
<dbReference type="OrthoDB" id="2016263at2759"/>
<organism evidence="1 2">
    <name type="scientific">Paragonimus westermani</name>
    <dbReference type="NCBI Taxonomy" id="34504"/>
    <lineage>
        <taxon>Eukaryota</taxon>
        <taxon>Metazoa</taxon>
        <taxon>Spiralia</taxon>
        <taxon>Lophotrochozoa</taxon>
        <taxon>Platyhelminthes</taxon>
        <taxon>Trematoda</taxon>
        <taxon>Digenea</taxon>
        <taxon>Plagiorchiida</taxon>
        <taxon>Troglotremata</taxon>
        <taxon>Troglotrematidae</taxon>
        <taxon>Paragonimus</taxon>
    </lineage>
</organism>
<keyword evidence="2" id="KW-1185">Reference proteome</keyword>
<dbReference type="EMBL" id="JTDF01015860">
    <property type="protein sequence ID" value="KAF8562923.1"/>
    <property type="molecule type" value="Genomic_DNA"/>
</dbReference>
<reference evidence="1 2" key="1">
    <citation type="submission" date="2019-07" db="EMBL/GenBank/DDBJ databases">
        <title>Annotation for the trematode Paragonimus westermani.</title>
        <authorList>
            <person name="Choi Y.-J."/>
        </authorList>
    </citation>
    <scope>NUCLEOTIDE SEQUENCE [LARGE SCALE GENOMIC DNA]</scope>
    <source>
        <strain evidence="1">180907_Pwestermani</strain>
    </source>
</reference>
<gene>
    <name evidence="1" type="ORF">P879_07117</name>
</gene>
<protein>
    <submittedName>
        <fullName evidence="1">Uncharacterized protein</fullName>
    </submittedName>
</protein>
<accession>A0A8T0D4Z4</accession>
<evidence type="ECO:0000313" key="1">
    <source>
        <dbReference type="EMBL" id="KAF8562923.1"/>
    </source>
</evidence>